<protein>
    <submittedName>
        <fullName evidence="2">Uncharacterized protein</fullName>
    </submittedName>
</protein>
<dbReference type="Proteomes" id="UP000271974">
    <property type="component" value="Unassembled WGS sequence"/>
</dbReference>
<sequence length="235" mass="26006">INSTLDCNKENDAPRPNVEEQSVLVPEASPELEINESFDVDLMVKKKLEQSTSATLKGNYGLDEISLTGSSKTAAFNSKVSENAGKTVTKTENLEDRWQTVGNPKKSSRKSKVTEDASVLKFRTQEKYINLVALILDVYKQLEREEAKEVLETVFTSTNQLAGLRQAQILAEVDLVVTEWYSDRIRKTSHIENGEDSKPGPSGETDNKSNSTTSSTTTGNRSQALGRRRSLSQGF</sequence>
<comment type="caution">
    <text evidence="2">The sequence shown here is derived from an EMBL/GenBank/DDBJ whole genome shotgun (WGS) entry which is preliminary data.</text>
</comment>
<keyword evidence="3" id="KW-1185">Reference proteome</keyword>
<feature type="non-terminal residue" evidence="2">
    <location>
        <position position="1"/>
    </location>
</feature>
<feature type="compositionally biased region" description="Low complexity" evidence="1">
    <location>
        <begin position="208"/>
        <end position="222"/>
    </location>
</feature>
<dbReference type="AlphaFoldDB" id="A0A433U1D6"/>
<proteinExistence type="predicted"/>
<dbReference type="EMBL" id="RQTK01000105">
    <property type="protein sequence ID" value="RUS87616.1"/>
    <property type="molecule type" value="Genomic_DNA"/>
</dbReference>
<evidence type="ECO:0000313" key="3">
    <source>
        <dbReference type="Proteomes" id="UP000271974"/>
    </source>
</evidence>
<feature type="region of interest" description="Disordered" evidence="1">
    <location>
        <begin position="188"/>
        <end position="235"/>
    </location>
</feature>
<accession>A0A433U1D6</accession>
<feature type="region of interest" description="Disordered" evidence="1">
    <location>
        <begin position="1"/>
        <end position="20"/>
    </location>
</feature>
<evidence type="ECO:0000313" key="2">
    <source>
        <dbReference type="EMBL" id="RUS87616.1"/>
    </source>
</evidence>
<organism evidence="2 3">
    <name type="scientific">Elysia chlorotica</name>
    <name type="common">Eastern emerald elysia</name>
    <name type="synonym">Sea slug</name>
    <dbReference type="NCBI Taxonomy" id="188477"/>
    <lineage>
        <taxon>Eukaryota</taxon>
        <taxon>Metazoa</taxon>
        <taxon>Spiralia</taxon>
        <taxon>Lophotrochozoa</taxon>
        <taxon>Mollusca</taxon>
        <taxon>Gastropoda</taxon>
        <taxon>Heterobranchia</taxon>
        <taxon>Euthyneura</taxon>
        <taxon>Panpulmonata</taxon>
        <taxon>Sacoglossa</taxon>
        <taxon>Placobranchoidea</taxon>
        <taxon>Plakobranchidae</taxon>
        <taxon>Elysia</taxon>
    </lineage>
</organism>
<feature type="compositionally biased region" description="Basic residues" evidence="1">
    <location>
        <begin position="226"/>
        <end position="235"/>
    </location>
</feature>
<name>A0A433U1D6_ELYCH</name>
<dbReference type="OrthoDB" id="10657023at2759"/>
<reference evidence="2 3" key="1">
    <citation type="submission" date="2019-01" db="EMBL/GenBank/DDBJ databases">
        <title>A draft genome assembly of the solar-powered sea slug Elysia chlorotica.</title>
        <authorList>
            <person name="Cai H."/>
            <person name="Li Q."/>
            <person name="Fang X."/>
            <person name="Li J."/>
            <person name="Curtis N.E."/>
            <person name="Altenburger A."/>
            <person name="Shibata T."/>
            <person name="Feng M."/>
            <person name="Maeda T."/>
            <person name="Schwartz J.A."/>
            <person name="Shigenobu S."/>
            <person name="Lundholm N."/>
            <person name="Nishiyama T."/>
            <person name="Yang H."/>
            <person name="Hasebe M."/>
            <person name="Li S."/>
            <person name="Pierce S.K."/>
            <person name="Wang J."/>
        </authorList>
    </citation>
    <scope>NUCLEOTIDE SEQUENCE [LARGE SCALE GENOMIC DNA]</scope>
    <source>
        <strain evidence="2">EC2010</strain>
        <tissue evidence="2">Whole organism of an adult</tissue>
    </source>
</reference>
<gene>
    <name evidence="2" type="ORF">EGW08_004601</name>
</gene>
<feature type="non-terminal residue" evidence="2">
    <location>
        <position position="235"/>
    </location>
</feature>
<evidence type="ECO:0000256" key="1">
    <source>
        <dbReference type="SAM" id="MobiDB-lite"/>
    </source>
</evidence>
<feature type="compositionally biased region" description="Basic and acidic residues" evidence="1">
    <location>
        <begin position="188"/>
        <end position="198"/>
    </location>
</feature>